<sequence length="298" mass="34653">MDSTVDTCPVCKSDRYLNPLIQLLVSPCYHSACSNCVERLFAHGTAPCPVCQTLLRRSDFLLPIFTDLRVERECRIRRRLTDIFNRREEDFETVRDYDDYLEEVEGIVWCLVEEVDVQKTNERLEAYRLQNLEGIQARRRRDEEEAERERQQRWEEEQHRMEYETGLLAELEAETLDRRAQEQQLIEELARSSESAVSVIRKTVGREAKRRAQMAALQEMPSMRGLKIHGKSTAEIPPIDPFDTVPELERPGALDQYTAQFESWYFGTRVPDVHILKAGGVIPSHIAHQVLLSITTFT</sequence>
<comment type="caution">
    <text evidence="8">The sequence shown here is derived from an EMBL/GenBank/DDBJ whole genome shotgun (WGS) entry which is preliminary data.</text>
</comment>
<dbReference type="GO" id="GO:0008270">
    <property type="term" value="F:zinc ion binding"/>
    <property type="evidence" value="ECO:0007669"/>
    <property type="project" value="UniProtKB-KW"/>
</dbReference>
<keyword evidence="6" id="KW-0479">Metal-binding</keyword>
<dbReference type="GO" id="GO:0005675">
    <property type="term" value="C:transcription factor TFIIH holo complex"/>
    <property type="evidence" value="ECO:0007669"/>
    <property type="project" value="InterPro"/>
</dbReference>
<keyword evidence="6" id="KW-0862">Zinc</keyword>
<dbReference type="STRING" id="1246581.A0A2H9TKC5"/>
<keyword evidence="3" id="KW-0539">Nucleus</keyword>
<gene>
    <name evidence="8" type="ORF">PSACC_02018</name>
</gene>
<dbReference type="Proteomes" id="UP000240830">
    <property type="component" value="Unassembled WGS sequence"/>
</dbReference>
<evidence type="ECO:0000313" key="9">
    <source>
        <dbReference type="Proteomes" id="UP000240830"/>
    </source>
</evidence>
<dbReference type="NCBIfam" id="TIGR00570">
    <property type="entry name" value="cdk7"/>
    <property type="match status" value="1"/>
</dbReference>
<dbReference type="GO" id="GO:0006289">
    <property type="term" value="P:nucleotide-excision repair"/>
    <property type="evidence" value="ECO:0007669"/>
    <property type="project" value="InterPro"/>
</dbReference>
<dbReference type="Pfam" id="PF17121">
    <property type="entry name" value="zf-C3HC4_5"/>
    <property type="match status" value="1"/>
</dbReference>
<dbReference type="EMBL" id="MTSL01000137">
    <property type="protein sequence ID" value="PJF18185.1"/>
    <property type="molecule type" value="Genomic_DNA"/>
</dbReference>
<comment type="subcellular location">
    <subcellularLocation>
        <location evidence="1">Nucleus</location>
    </subcellularLocation>
</comment>
<dbReference type="Pfam" id="PF06391">
    <property type="entry name" value="MAT1"/>
    <property type="match status" value="1"/>
</dbReference>
<dbReference type="GO" id="GO:0061575">
    <property type="term" value="F:cyclin-dependent protein serine/threonine kinase activator activity"/>
    <property type="evidence" value="ECO:0007669"/>
    <property type="project" value="InterPro"/>
</dbReference>
<evidence type="ECO:0000259" key="7">
    <source>
        <dbReference type="PROSITE" id="PS50089"/>
    </source>
</evidence>
<evidence type="ECO:0000256" key="3">
    <source>
        <dbReference type="ARBA" id="ARBA00023242"/>
    </source>
</evidence>
<dbReference type="SUPFAM" id="SSF57850">
    <property type="entry name" value="RING/U-box"/>
    <property type="match status" value="1"/>
</dbReference>
<keyword evidence="9" id="KW-1185">Reference proteome</keyword>
<keyword evidence="8" id="KW-0418">Kinase</keyword>
<evidence type="ECO:0000256" key="5">
    <source>
        <dbReference type="ARBA" id="ARBA00033277"/>
    </source>
</evidence>
<dbReference type="PROSITE" id="PS50089">
    <property type="entry name" value="ZF_RING_2"/>
    <property type="match status" value="1"/>
</dbReference>
<dbReference type="SMART" id="SM00184">
    <property type="entry name" value="RING"/>
    <property type="match status" value="1"/>
</dbReference>
<evidence type="ECO:0000256" key="1">
    <source>
        <dbReference type="ARBA" id="ARBA00004123"/>
    </source>
</evidence>
<dbReference type="GO" id="GO:0006357">
    <property type="term" value="P:regulation of transcription by RNA polymerase II"/>
    <property type="evidence" value="ECO:0007669"/>
    <property type="project" value="TreeGrafter"/>
</dbReference>
<feature type="domain" description="RING-type" evidence="7">
    <location>
        <begin position="8"/>
        <end position="52"/>
    </location>
</feature>
<organism evidence="8 9">
    <name type="scientific">Paramicrosporidium saccamoebae</name>
    <dbReference type="NCBI Taxonomy" id="1246581"/>
    <lineage>
        <taxon>Eukaryota</taxon>
        <taxon>Fungi</taxon>
        <taxon>Fungi incertae sedis</taxon>
        <taxon>Cryptomycota</taxon>
        <taxon>Cryptomycota incertae sedis</taxon>
        <taxon>Paramicrosporidium</taxon>
    </lineage>
</organism>
<dbReference type="Gene3D" id="3.30.40.10">
    <property type="entry name" value="Zinc/RING finger domain, C3HC4 (zinc finger)"/>
    <property type="match status" value="1"/>
</dbReference>
<dbReference type="InterPro" id="IPR001841">
    <property type="entry name" value="Znf_RING"/>
</dbReference>
<reference evidence="8 9" key="1">
    <citation type="submission" date="2016-10" db="EMBL/GenBank/DDBJ databases">
        <title>The genome of Paramicrosporidium saccamoebae is the missing link in understanding Cryptomycota and Microsporidia evolution.</title>
        <authorList>
            <person name="Quandt C.A."/>
            <person name="Beaudet D."/>
            <person name="Corsaro D."/>
            <person name="Michel R."/>
            <person name="Corradi N."/>
            <person name="James T."/>
        </authorList>
    </citation>
    <scope>NUCLEOTIDE SEQUENCE [LARGE SCALE GENOMIC DNA]</scope>
    <source>
        <strain evidence="8 9">KSL3</strain>
    </source>
</reference>
<evidence type="ECO:0000256" key="4">
    <source>
        <dbReference type="ARBA" id="ARBA00029873"/>
    </source>
</evidence>
<dbReference type="OrthoDB" id="5963at2759"/>
<dbReference type="InterPro" id="IPR004575">
    <property type="entry name" value="MAT1/Tfb3"/>
</dbReference>
<evidence type="ECO:0000256" key="6">
    <source>
        <dbReference type="PROSITE-ProRule" id="PRU00175"/>
    </source>
</evidence>
<evidence type="ECO:0000256" key="2">
    <source>
        <dbReference type="ARBA" id="ARBA00022257"/>
    </source>
</evidence>
<protein>
    <recommendedName>
        <fullName evidence="2">RNA polymerase II transcription factor B subunit 3</fullName>
    </recommendedName>
    <alternativeName>
        <fullName evidence="5">RNA polymerase II transcription factor B 38 kDa subunit</fullName>
    </alternativeName>
    <alternativeName>
        <fullName evidence="4">RNA polymerase II transcription factor B p38 subunit</fullName>
    </alternativeName>
</protein>
<name>A0A2H9TKC5_9FUNG</name>
<dbReference type="PANTHER" id="PTHR12683:SF13">
    <property type="entry name" value="CDK-ACTIVATING KINASE ASSEMBLY FACTOR MAT1"/>
    <property type="match status" value="1"/>
</dbReference>
<proteinExistence type="predicted"/>
<accession>A0A2H9TKC5</accession>
<keyword evidence="8" id="KW-0808">Transferase</keyword>
<keyword evidence="6" id="KW-0863">Zinc-finger</keyword>
<dbReference type="InterPro" id="IPR015877">
    <property type="entry name" value="MAT1_centre"/>
</dbReference>
<dbReference type="GO" id="GO:0016301">
    <property type="term" value="F:kinase activity"/>
    <property type="evidence" value="ECO:0007669"/>
    <property type="project" value="UniProtKB-KW"/>
</dbReference>
<evidence type="ECO:0000313" key="8">
    <source>
        <dbReference type="EMBL" id="PJF18185.1"/>
    </source>
</evidence>
<dbReference type="AlphaFoldDB" id="A0A2H9TKC5"/>
<dbReference type="InterPro" id="IPR013083">
    <property type="entry name" value="Znf_RING/FYVE/PHD"/>
</dbReference>
<dbReference type="PANTHER" id="PTHR12683">
    <property type="entry name" value="CDK-ACTIVATING KINASE ASSEMBLY FACTOR MAT1"/>
    <property type="match status" value="1"/>
</dbReference>